<comment type="caution">
    <text evidence="11">The sequence shown here is derived from an EMBL/GenBank/DDBJ whole genome shotgun (WGS) entry which is preliminary data.</text>
</comment>
<dbReference type="PANTHER" id="PTHR11616:SF241">
    <property type="entry name" value="SODIUM- AND CHLORIDE-DEPENDENT GLYCINE TRANSPORTER 2"/>
    <property type="match status" value="1"/>
</dbReference>
<feature type="transmembrane region" description="Helical" evidence="10">
    <location>
        <begin position="559"/>
        <end position="584"/>
    </location>
</feature>
<dbReference type="Pfam" id="PF00209">
    <property type="entry name" value="SNF"/>
    <property type="match status" value="1"/>
</dbReference>
<keyword evidence="8" id="KW-1015">Disulfide bond</keyword>
<feature type="compositionally biased region" description="Polar residues" evidence="9">
    <location>
        <begin position="59"/>
        <end position="87"/>
    </location>
</feature>
<dbReference type="InterPro" id="IPR000175">
    <property type="entry name" value="Na/ntran_symport"/>
</dbReference>
<keyword evidence="3 10" id="KW-0812">Transmembrane</keyword>
<feature type="transmembrane region" description="Helical" evidence="10">
    <location>
        <begin position="401"/>
        <end position="422"/>
    </location>
</feature>
<evidence type="ECO:0000256" key="3">
    <source>
        <dbReference type="ARBA" id="ARBA00022692"/>
    </source>
</evidence>
<keyword evidence="2" id="KW-0813">Transport</keyword>
<sequence>MKMDFQAVFRRFGYNFAPFLRRQLSPQKRKVQQTFYYEVIPHIHSSQRPTAPQLFSPPARSQSESPPSPSKDGSTRTAIPTDANQQPEEVKSLIGKVPSARLNLDSADEEIRRIVKSRFQKQDWAMGRGVVEEEMLVMGFRPKSLVSHEVKHDFEIALEHPSSRPKSARPNRMISNIIYCITYSLSCSVILDFPYLCYKHGGATFLIHWLISLILFGIPMVFIEIGLGQYYGKSVTLIFAAMNPSFTGIGMAMLMINVLKSLWNLKVVVISVYMFTFGLQSWYKSENQWSRCPDISVNCFDFIKQERCTHLKEMAIEGLVGQQEYEREKCPLFLESLGNTNFSGAHGVNPIMMDFMNAYVWPIPPDLNRFEYGSEPIIQITMGTFTLAMICMGIGMKTIGLIPLGMLKIMAVMVLPWLYYFFSSAPNIDAGWRMFFTFQSTHLFDGQSWADAIYMVMTTMSICDGTLHRVGALYNFSHRYWTSVFSLVIVTVFSCVMSTLTLTLAVSLLAHQMYTHGGSANGTDLRIHEYMVHGQSLTWSAVPEALNAFGLVGPFHLIVAYYFSIAAIAFSSLVMNLSQIFCCLKESALFGFLLSLGKPLITLKKLLLFLMLTVFFLPLVFTLTMPWSIVLVRLGVQHSANVMFLVALLEAGVVAYCYNGGKFFVDIRTMHTRLSFITAVPFICILTISPLLAYGGFSCQLSLNQMSRVADYVIPTKLRNAGYMTLIAAIFIIYMFPTVSILTNWFNHYSIKAAWQIQPTWVPQRKHDAKVAHANRLAFRSQQSYSRCVVAKKGVRHVTEK</sequence>
<feature type="region of interest" description="Disordered" evidence="9">
    <location>
        <begin position="47"/>
        <end position="92"/>
    </location>
</feature>
<evidence type="ECO:0000256" key="7">
    <source>
        <dbReference type="PIRSR" id="PIRSR600175-1"/>
    </source>
</evidence>
<proteinExistence type="predicted"/>
<evidence type="ECO:0000256" key="5">
    <source>
        <dbReference type="ARBA" id="ARBA00022989"/>
    </source>
</evidence>
<feature type="transmembrane region" description="Helical" evidence="10">
    <location>
        <begin position="723"/>
        <end position="746"/>
    </location>
</feature>
<keyword evidence="5 10" id="KW-1133">Transmembrane helix</keyword>
<dbReference type="GO" id="GO:0046872">
    <property type="term" value="F:metal ion binding"/>
    <property type="evidence" value="ECO:0007669"/>
    <property type="project" value="UniProtKB-KW"/>
</dbReference>
<feature type="transmembrane region" description="Helical" evidence="10">
    <location>
        <begin position="203"/>
        <end position="223"/>
    </location>
</feature>
<gene>
    <name evidence="11" type="ORF">BXYJ_LOCUS13399</name>
</gene>
<comment type="subcellular location">
    <subcellularLocation>
        <location evidence="1">Membrane</location>
        <topology evidence="1">Multi-pass membrane protein</topology>
    </subcellularLocation>
</comment>
<dbReference type="PRINTS" id="PR00176">
    <property type="entry name" value="NANEUSMPORT"/>
</dbReference>
<dbReference type="GO" id="GO:0089718">
    <property type="term" value="P:amino acid import across plasma membrane"/>
    <property type="evidence" value="ECO:0007669"/>
    <property type="project" value="TreeGrafter"/>
</dbReference>
<feature type="transmembrane region" description="Helical" evidence="10">
    <location>
        <begin position="235"/>
        <end position="256"/>
    </location>
</feature>
<name>A0A7I8X2Y4_BURXY</name>
<keyword evidence="4" id="KW-0769">Symport</keyword>
<feature type="transmembrane region" description="Helical" evidence="10">
    <location>
        <begin position="639"/>
        <end position="658"/>
    </location>
</feature>
<feature type="disulfide bond" evidence="8">
    <location>
        <begin position="292"/>
        <end position="299"/>
    </location>
</feature>
<dbReference type="PROSITE" id="PS50267">
    <property type="entry name" value="NA_NEUROTRAN_SYMP_3"/>
    <property type="match status" value="1"/>
</dbReference>
<protein>
    <submittedName>
        <fullName evidence="11">(pine wood nematode) hypothetical protein</fullName>
    </submittedName>
</protein>
<dbReference type="AlphaFoldDB" id="A0A7I8X2Y4"/>
<feature type="transmembrane region" description="Helical" evidence="10">
    <location>
        <begin position="605"/>
        <end position="627"/>
    </location>
</feature>
<evidence type="ECO:0000256" key="8">
    <source>
        <dbReference type="PIRSR" id="PIRSR600175-2"/>
    </source>
</evidence>
<dbReference type="SUPFAM" id="SSF161070">
    <property type="entry name" value="SNF-like"/>
    <property type="match status" value="1"/>
</dbReference>
<dbReference type="OrthoDB" id="5869731at2759"/>
<keyword evidence="6 10" id="KW-0472">Membrane</keyword>
<feature type="transmembrane region" description="Helical" evidence="10">
    <location>
        <begin position="262"/>
        <end position="283"/>
    </location>
</feature>
<evidence type="ECO:0000313" key="12">
    <source>
        <dbReference type="Proteomes" id="UP000659654"/>
    </source>
</evidence>
<dbReference type="GO" id="GO:0005283">
    <property type="term" value="F:amino acid:sodium symporter activity"/>
    <property type="evidence" value="ECO:0007669"/>
    <property type="project" value="TreeGrafter"/>
</dbReference>
<reference evidence="11" key="1">
    <citation type="submission" date="2020-09" db="EMBL/GenBank/DDBJ databases">
        <authorList>
            <person name="Kikuchi T."/>
        </authorList>
    </citation>
    <scope>NUCLEOTIDE SEQUENCE</scope>
    <source>
        <strain evidence="11">Ka4C1</strain>
    </source>
</reference>
<organism evidence="11 12">
    <name type="scientific">Bursaphelenchus xylophilus</name>
    <name type="common">Pinewood nematode worm</name>
    <name type="synonym">Aphelenchoides xylophilus</name>
    <dbReference type="NCBI Taxonomy" id="6326"/>
    <lineage>
        <taxon>Eukaryota</taxon>
        <taxon>Metazoa</taxon>
        <taxon>Ecdysozoa</taxon>
        <taxon>Nematoda</taxon>
        <taxon>Chromadorea</taxon>
        <taxon>Rhabditida</taxon>
        <taxon>Tylenchina</taxon>
        <taxon>Tylenchomorpha</taxon>
        <taxon>Aphelenchoidea</taxon>
        <taxon>Aphelenchoididae</taxon>
        <taxon>Bursaphelenchus</taxon>
    </lineage>
</organism>
<dbReference type="PANTHER" id="PTHR11616">
    <property type="entry name" value="SODIUM/CHLORIDE DEPENDENT TRANSPORTER"/>
    <property type="match status" value="1"/>
</dbReference>
<evidence type="ECO:0000256" key="9">
    <source>
        <dbReference type="SAM" id="MobiDB-lite"/>
    </source>
</evidence>
<dbReference type="EMBL" id="CAJFDI010000006">
    <property type="protein sequence ID" value="CAD5233308.1"/>
    <property type="molecule type" value="Genomic_DNA"/>
</dbReference>
<evidence type="ECO:0000313" key="11">
    <source>
        <dbReference type="EMBL" id="CAD5233308.1"/>
    </source>
</evidence>
<dbReference type="EMBL" id="CAJFCV020000006">
    <property type="protein sequence ID" value="CAG9128174.1"/>
    <property type="molecule type" value="Genomic_DNA"/>
</dbReference>
<evidence type="ECO:0000256" key="2">
    <source>
        <dbReference type="ARBA" id="ARBA00022448"/>
    </source>
</evidence>
<keyword evidence="12" id="KW-1185">Reference proteome</keyword>
<feature type="binding site" evidence="7">
    <location>
        <position position="572"/>
    </location>
    <ligand>
        <name>Na(+)</name>
        <dbReference type="ChEBI" id="CHEBI:29101"/>
        <label>1</label>
    </ligand>
</feature>
<feature type="transmembrane region" description="Helical" evidence="10">
    <location>
        <begin position="679"/>
        <end position="703"/>
    </location>
</feature>
<feature type="transmembrane region" description="Helical" evidence="10">
    <location>
        <begin position="484"/>
        <end position="510"/>
    </location>
</feature>
<evidence type="ECO:0000256" key="6">
    <source>
        <dbReference type="ARBA" id="ARBA00023136"/>
    </source>
</evidence>
<feature type="transmembrane region" description="Helical" evidence="10">
    <location>
        <begin position="173"/>
        <end position="191"/>
    </location>
</feature>
<evidence type="ECO:0000256" key="1">
    <source>
        <dbReference type="ARBA" id="ARBA00004141"/>
    </source>
</evidence>
<keyword evidence="7" id="KW-0479">Metal-binding</keyword>
<dbReference type="Proteomes" id="UP000659654">
    <property type="component" value="Unassembled WGS sequence"/>
</dbReference>
<dbReference type="SMR" id="A0A7I8X2Y4"/>
<dbReference type="GO" id="GO:0005886">
    <property type="term" value="C:plasma membrane"/>
    <property type="evidence" value="ECO:0007669"/>
    <property type="project" value="TreeGrafter"/>
</dbReference>
<accession>A0A7I8X2Y4</accession>
<dbReference type="InterPro" id="IPR037272">
    <property type="entry name" value="SNS_sf"/>
</dbReference>
<dbReference type="Proteomes" id="UP000582659">
    <property type="component" value="Unassembled WGS sequence"/>
</dbReference>
<evidence type="ECO:0000256" key="4">
    <source>
        <dbReference type="ARBA" id="ARBA00022847"/>
    </source>
</evidence>
<keyword evidence="7" id="KW-0915">Sodium</keyword>
<evidence type="ECO:0000256" key="10">
    <source>
        <dbReference type="SAM" id="Phobius"/>
    </source>
</evidence>